<dbReference type="EMBL" id="HACA01016364">
    <property type="protein sequence ID" value="CDW33725.1"/>
    <property type="molecule type" value="Transcribed_RNA"/>
</dbReference>
<proteinExistence type="predicted"/>
<feature type="non-terminal residue" evidence="1">
    <location>
        <position position="1"/>
    </location>
</feature>
<accession>A0A0K2U6N7</accession>
<reference evidence="1" key="1">
    <citation type="submission" date="2014-05" db="EMBL/GenBank/DDBJ databases">
        <authorList>
            <person name="Chronopoulou M."/>
        </authorList>
    </citation>
    <scope>NUCLEOTIDE SEQUENCE</scope>
    <source>
        <tissue evidence="1">Whole organism</tissue>
    </source>
</reference>
<sequence>SEIKGLLEDMVTAELMDALYLVVLYIGISLKKKISSTLCQELMVIRHTPPESITFDSPTNQHVDLKEFIDIMSRGGLSTPFDLLYLSCLYDHSMLSYITATSEEKDSLLGTPNPRASFVATFIGKMQDSLNSDIIAVVGEKCNEGHSWSAFLQIISFALFNVMGKNLCAKLNNDIQFLTKREWPLRIQMLIEKKLNFNQNFLTC</sequence>
<dbReference type="OrthoDB" id="6774179at2759"/>
<name>A0A0K2U6N7_LEPSM</name>
<protein>
    <submittedName>
        <fullName evidence="1">Uncharacterized protein</fullName>
    </submittedName>
</protein>
<organism evidence="1">
    <name type="scientific">Lepeophtheirus salmonis</name>
    <name type="common">Salmon louse</name>
    <name type="synonym">Caligus salmonis</name>
    <dbReference type="NCBI Taxonomy" id="72036"/>
    <lineage>
        <taxon>Eukaryota</taxon>
        <taxon>Metazoa</taxon>
        <taxon>Ecdysozoa</taxon>
        <taxon>Arthropoda</taxon>
        <taxon>Crustacea</taxon>
        <taxon>Multicrustacea</taxon>
        <taxon>Hexanauplia</taxon>
        <taxon>Copepoda</taxon>
        <taxon>Siphonostomatoida</taxon>
        <taxon>Caligidae</taxon>
        <taxon>Lepeophtheirus</taxon>
    </lineage>
</organism>
<evidence type="ECO:0000313" key="1">
    <source>
        <dbReference type="EMBL" id="CDW33725.1"/>
    </source>
</evidence>
<dbReference type="AlphaFoldDB" id="A0A0K2U6N7"/>